<sequence length="215" mass="24617">MRDDLDFKCIYLFKRNRDDCQVINSPGEMLMLTGPDRGPFDADDFYFEINLKIKDEEETMDRIFSRTVWSEDYPLDQWTKKELVSSWLSTLELAYRSVHYAVEATVGINILRGPREFHGSLTACSTEESTEMVLYNSERWGASAANADGSVVIPRRLVVLRVDEDLILNVCVFGRGHKSKPKTFVLTAEHSDKSFNIKRGRSHLLVTVSWSGILI</sequence>
<gene>
    <name evidence="2" type="primary">gb11257</name>
    <name evidence="2" type="ORF">PR202_gb11257</name>
</gene>
<dbReference type="Pfam" id="PF20241">
    <property type="entry name" value="DUF6598"/>
    <property type="match status" value="1"/>
</dbReference>
<dbReference type="AlphaFoldDB" id="A0AAV5EJQ4"/>
<comment type="caution">
    <text evidence="2">The sequence shown here is derived from an EMBL/GenBank/DDBJ whole genome shotgun (WGS) entry which is preliminary data.</text>
</comment>
<keyword evidence="3" id="KW-1185">Reference proteome</keyword>
<feature type="domain" description="DUF6598" evidence="1">
    <location>
        <begin position="1"/>
        <end position="207"/>
    </location>
</feature>
<name>A0AAV5EJQ4_ELECO</name>
<proteinExistence type="predicted"/>
<reference evidence="2" key="1">
    <citation type="journal article" date="2018" name="DNA Res.">
        <title>Multiple hybrid de novo genome assembly of finger millet, an orphan allotetraploid crop.</title>
        <authorList>
            <person name="Hatakeyama M."/>
            <person name="Aluri S."/>
            <person name="Balachadran M.T."/>
            <person name="Sivarajan S.R."/>
            <person name="Patrignani A."/>
            <person name="Gruter S."/>
            <person name="Poveda L."/>
            <person name="Shimizu-Inatsugi R."/>
            <person name="Baeten J."/>
            <person name="Francoijs K.J."/>
            <person name="Nataraja K.N."/>
            <person name="Reddy Y.A.N."/>
            <person name="Phadnis S."/>
            <person name="Ravikumar R.L."/>
            <person name="Schlapbach R."/>
            <person name="Sreeman S.M."/>
            <person name="Shimizu K.K."/>
        </authorList>
    </citation>
    <scope>NUCLEOTIDE SEQUENCE</scope>
</reference>
<dbReference type="PANTHER" id="PTHR33065:SF81">
    <property type="entry name" value="DUF6598 DOMAIN-CONTAINING PROTEIN"/>
    <property type="match status" value="1"/>
</dbReference>
<evidence type="ECO:0000313" key="2">
    <source>
        <dbReference type="EMBL" id="GJN23593.1"/>
    </source>
</evidence>
<organism evidence="2 3">
    <name type="scientific">Eleusine coracana subsp. coracana</name>
    <dbReference type="NCBI Taxonomy" id="191504"/>
    <lineage>
        <taxon>Eukaryota</taxon>
        <taxon>Viridiplantae</taxon>
        <taxon>Streptophyta</taxon>
        <taxon>Embryophyta</taxon>
        <taxon>Tracheophyta</taxon>
        <taxon>Spermatophyta</taxon>
        <taxon>Magnoliopsida</taxon>
        <taxon>Liliopsida</taxon>
        <taxon>Poales</taxon>
        <taxon>Poaceae</taxon>
        <taxon>PACMAD clade</taxon>
        <taxon>Chloridoideae</taxon>
        <taxon>Cynodonteae</taxon>
        <taxon>Eleusininae</taxon>
        <taxon>Eleusine</taxon>
    </lineage>
</organism>
<reference evidence="2" key="2">
    <citation type="submission" date="2021-12" db="EMBL/GenBank/DDBJ databases">
        <title>Resequencing data analysis of finger millet.</title>
        <authorList>
            <person name="Hatakeyama M."/>
            <person name="Aluri S."/>
            <person name="Balachadran M.T."/>
            <person name="Sivarajan S.R."/>
            <person name="Poveda L."/>
            <person name="Shimizu-Inatsugi R."/>
            <person name="Schlapbach R."/>
            <person name="Sreeman S.M."/>
            <person name="Shimizu K.K."/>
        </authorList>
    </citation>
    <scope>NUCLEOTIDE SEQUENCE</scope>
</reference>
<dbReference type="EMBL" id="BQKI01000076">
    <property type="protein sequence ID" value="GJN23593.1"/>
    <property type="molecule type" value="Genomic_DNA"/>
</dbReference>
<dbReference type="InterPro" id="IPR046533">
    <property type="entry name" value="DUF6598"/>
</dbReference>
<dbReference type="Proteomes" id="UP001054889">
    <property type="component" value="Unassembled WGS sequence"/>
</dbReference>
<dbReference type="PIRSF" id="PIRSF002703">
    <property type="entry name" value="Thaumatin"/>
    <property type="match status" value="1"/>
</dbReference>
<protein>
    <recommendedName>
        <fullName evidence="1">DUF6598 domain-containing protein</fullName>
    </recommendedName>
</protein>
<dbReference type="PANTHER" id="PTHR33065">
    <property type="entry name" value="OS07G0486400 PROTEIN"/>
    <property type="match status" value="1"/>
</dbReference>
<dbReference type="InterPro" id="IPR001938">
    <property type="entry name" value="Thaumatin"/>
</dbReference>
<evidence type="ECO:0000313" key="3">
    <source>
        <dbReference type="Proteomes" id="UP001054889"/>
    </source>
</evidence>
<evidence type="ECO:0000259" key="1">
    <source>
        <dbReference type="Pfam" id="PF20241"/>
    </source>
</evidence>
<accession>A0AAV5EJQ4</accession>